<proteinExistence type="predicted"/>
<accession>A0A0L8G909</accession>
<protein>
    <submittedName>
        <fullName evidence="2">Uncharacterized protein</fullName>
    </submittedName>
</protein>
<reference evidence="2" key="1">
    <citation type="submission" date="2015-07" db="EMBL/GenBank/DDBJ databases">
        <title>MeaNS - Measles Nucleotide Surveillance Program.</title>
        <authorList>
            <person name="Tran T."/>
            <person name="Druce J."/>
        </authorList>
    </citation>
    <scope>NUCLEOTIDE SEQUENCE</scope>
    <source>
        <strain evidence="2">UCB-OBI-ISO-001</strain>
        <tissue evidence="2">Gonad</tissue>
    </source>
</reference>
<dbReference type="EMBL" id="KQ423131">
    <property type="protein sequence ID" value="KOF73526.1"/>
    <property type="molecule type" value="Genomic_DNA"/>
</dbReference>
<dbReference type="OrthoDB" id="10273288at2759"/>
<dbReference type="KEGG" id="obi:106878366"/>
<sequence length="178" mass="20593">MREKFYPTKVYPSKSSYFLRKSIIGAKETGNSWEKCIPESLLKLEDFIKKGLLISDMNFLQQTRGKLAALKYSKINGICRKGHFTLDVQDMRKEALLRVTHRRIKGYLDILEHSFEEDVPTFSSFQSKESVNLEGNQKHLLEDVKEEEISNCLADSNKLTQPHTKQRKIETQNHSVAS</sequence>
<gene>
    <name evidence="2" type="ORF">OCBIM_22037777mg</name>
</gene>
<evidence type="ECO:0000313" key="2">
    <source>
        <dbReference type="EMBL" id="KOF73526.1"/>
    </source>
</evidence>
<name>A0A0L8G909_OCTBM</name>
<dbReference type="AlphaFoldDB" id="A0A0L8G909"/>
<evidence type="ECO:0000256" key="1">
    <source>
        <dbReference type="SAM" id="MobiDB-lite"/>
    </source>
</evidence>
<feature type="region of interest" description="Disordered" evidence="1">
    <location>
        <begin position="155"/>
        <end position="178"/>
    </location>
</feature>
<organism evidence="2">
    <name type="scientific">Octopus bimaculoides</name>
    <name type="common">California two-spotted octopus</name>
    <dbReference type="NCBI Taxonomy" id="37653"/>
    <lineage>
        <taxon>Eukaryota</taxon>
        <taxon>Metazoa</taxon>
        <taxon>Spiralia</taxon>
        <taxon>Lophotrochozoa</taxon>
        <taxon>Mollusca</taxon>
        <taxon>Cephalopoda</taxon>
        <taxon>Coleoidea</taxon>
        <taxon>Octopodiformes</taxon>
        <taxon>Octopoda</taxon>
        <taxon>Incirrata</taxon>
        <taxon>Octopodidae</taxon>
        <taxon>Octopus</taxon>
    </lineage>
</organism>